<reference evidence="1 2" key="1">
    <citation type="submission" date="2019-11" db="EMBL/GenBank/DDBJ databases">
        <title>Novel species isolated from a subtropical stream in China.</title>
        <authorList>
            <person name="Lu H."/>
        </authorList>
    </citation>
    <scope>NUCLEOTIDE SEQUENCE [LARGE SCALE GENOMIC DNA]</scope>
    <source>
        <strain evidence="1 2">FT92W</strain>
    </source>
</reference>
<evidence type="ECO:0000313" key="2">
    <source>
        <dbReference type="Proteomes" id="UP000446768"/>
    </source>
</evidence>
<dbReference type="PROSITE" id="PS51257">
    <property type="entry name" value="PROKAR_LIPOPROTEIN"/>
    <property type="match status" value="1"/>
</dbReference>
<dbReference type="EMBL" id="WKJJ01000002">
    <property type="protein sequence ID" value="MRV70686.1"/>
    <property type="molecule type" value="Genomic_DNA"/>
</dbReference>
<gene>
    <name evidence="1" type="ORF">GJ700_03010</name>
</gene>
<name>A0A7X2IIK2_9BURK</name>
<dbReference type="Proteomes" id="UP000446768">
    <property type="component" value="Unassembled WGS sequence"/>
</dbReference>
<accession>A0A7X2IIK2</accession>
<dbReference type="AlphaFoldDB" id="A0A7X2IIK2"/>
<comment type="caution">
    <text evidence="1">The sequence shown here is derived from an EMBL/GenBank/DDBJ whole genome shotgun (WGS) entry which is preliminary data.</text>
</comment>
<dbReference type="RefSeq" id="WP_154371183.1">
    <property type="nucleotide sequence ID" value="NZ_WKJJ01000002.1"/>
</dbReference>
<sequence>MRTLKTYVPALALVAAATGCQRSPIDVSEPKTYQYYMEHSDETKVVAGKCSDFEKKEFSVLPPSKQMAWRETPTGINCANARNAAATLVITEHQRGLAEAAAKYK</sequence>
<protein>
    <recommendedName>
        <fullName evidence="3">Lipoprotein</fullName>
    </recommendedName>
</protein>
<evidence type="ECO:0008006" key="3">
    <source>
        <dbReference type="Google" id="ProtNLM"/>
    </source>
</evidence>
<evidence type="ECO:0000313" key="1">
    <source>
        <dbReference type="EMBL" id="MRV70686.1"/>
    </source>
</evidence>
<organism evidence="1 2">
    <name type="scientific">Pseudoduganella rivuli</name>
    <dbReference type="NCBI Taxonomy" id="2666085"/>
    <lineage>
        <taxon>Bacteria</taxon>
        <taxon>Pseudomonadati</taxon>
        <taxon>Pseudomonadota</taxon>
        <taxon>Betaproteobacteria</taxon>
        <taxon>Burkholderiales</taxon>
        <taxon>Oxalobacteraceae</taxon>
        <taxon>Telluria group</taxon>
        <taxon>Pseudoduganella</taxon>
    </lineage>
</organism>
<proteinExistence type="predicted"/>
<keyword evidence="2" id="KW-1185">Reference proteome</keyword>